<dbReference type="AlphaFoldDB" id="A0A6G1DZS4"/>
<dbReference type="Proteomes" id="UP000479710">
    <property type="component" value="Unassembled WGS sequence"/>
</dbReference>
<reference evidence="1 2" key="1">
    <citation type="submission" date="2019-11" db="EMBL/GenBank/DDBJ databases">
        <title>Whole genome sequence of Oryza granulata.</title>
        <authorList>
            <person name="Li W."/>
        </authorList>
    </citation>
    <scope>NUCLEOTIDE SEQUENCE [LARGE SCALE GENOMIC DNA]</scope>
    <source>
        <strain evidence="2">cv. Menghai</strain>
        <tissue evidence="1">Leaf</tissue>
    </source>
</reference>
<name>A0A6G1DZS4_9ORYZ</name>
<evidence type="ECO:0000313" key="2">
    <source>
        <dbReference type="Proteomes" id="UP000479710"/>
    </source>
</evidence>
<comment type="caution">
    <text evidence="1">The sequence shown here is derived from an EMBL/GenBank/DDBJ whole genome shotgun (WGS) entry which is preliminary data.</text>
</comment>
<proteinExistence type="predicted"/>
<feature type="non-terminal residue" evidence="1">
    <location>
        <position position="1"/>
    </location>
</feature>
<organism evidence="1 2">
    <name type="scientific">Oryza meyeriana var. granulata</name>
    <dbReference type="NCBI Taxonomy" id="110450"/>
    <lineage>
        <taxon>Eukaryota</taxon>
        <taxon>Viridiplantae</taxon>
        <taxon>Streptophyta</taxon>
        <taxon>Embryophyta</taxon>
        <taxon>Tracheophyta</taxon>
        <taxon>Spermatophyta</taxon>
        <taxon>Magnoliopsida</taxon>
        <taxon>Liliopsida</taxon>
        <taxon>Poales</taxon>
        <taxon>Poaceae</taxon>
        <taxon>BOP clade</taxon>
        <taxon>Oryzoideae</taxon>
        <taxon>Oryzeae</taxon>
        <taxon>Oryzinae</taxon>
        <taxon>Oryza</taxon>
        <taxon>Oryza meyeriana</taxon>
    </lineage>
</organism>
<sequence>AYGLTHTPGTFLTLISWRITRNPHPWIARTLYQTVHFEVLVDWKWGTRAKH</sequence>
<evidence type="ECO:0000313" key="1">
    <source>
        <dbReference type="EMBL" id="KAF0917846.1"/>
    </source>
</evidence>
<keyword evidence="2" id="KW-1185">Reference proteome</keyword>
<dbReference type="EMBL" id="SPHZ02000005">
    <property type="protein sequence ID" value="KAF0917846.1"/>
    <property type="molecule type" value="Genomic_DNA"/>
</dbReference>
<accession>A0A6G1DZS4</accession>
<gene>
    <name evidence="1" type="ORF">E2562_021506</name>
</gene>
<protein>
    <submittedName>
        <fullName evidence="1">Uncharacterized protein</fullName>
    </submittedName>
</protein>